<evidence type="ECO:0000256" key="1">
    <source>
        <dbReference type="ARBA" id="ARBA00038048"/>
    </source>
</evidence>
<protein>
    <recommendedName>
        <fullName evidence="2">Saccharopine dehydrogenase NADP binding domain-containing protein</fullName>
    </recommendedName>
</protein>
<dbReference type="InterPro" id="IPR051276">
    <property type="entry name" value="Saccharopine_DH-like_oxidrdct"/>
</dbReference>
<dbReference type="Gene3D" id="3.40.50.720">
    <property type="entry name" value="NAD(P)-binding Rossmann-like Domain"/>
    <property type="match status" value="1"/>
</dbReference>
<dbReference type="SUPFAM" id="SSF51735">
    <property type="entry name" value="NAD(P)-binding Rossmann-fold domains"/>
    <property type="match status" value="1"/>
</dbReference>
<accession>A0A0D0DZT7</accession>
<evidence type="ECO:0000313" key="3">
    <source>
        <dbReference type="EMBL" id="KIK92764.1"/>
    </source>
</evidence>
<dbReference type="GO" id="GO:0005886">
    <property type="term" value="C:plasma membrane"/>
    <property type="evidence" value="ECO:0007669"/>
    <property type="project" value="TreeGrafter"/>
</dbReference>
<dbReference type="GO" id="GO:0005811">
    <property type="term" value="C:lipid droplet"/>
    <property type="evidence" value="ECO:0007669"/>
    <property type="project" value="TreeGrafter"/>
</dbReference>
<dbReference type="Proteomes" id="UP000054538">
    <property type="component" value="Unassembled WGS sequence"/>
</dbReference>
<dbReference type="InterPro" id="IPR036291">
    <property type="entry name" value="NAD(P)-bd_dom_sf"/>
</dbReference>
<dbReference type="InterPro" id="IPR005097">
    <property type="entry name" value="Sacchrp_dh_NADP-bd"/>
</dbReference>
<dbReference type="InParanoid" id="A0A0D0DZT7"/>
<dbReference type="Pfam" id="PF03435">
    <property type="entry name" value="Sacchrp_dh_NADP"/>
    <property type="match status" value="1"/>
</dbReference>
<dbReference type="OrthoDB" id="10268090at2759"/>
<reference evidence="3 4" key="1">
    <citation type="submission" date="2014-04" db="EMBL/GenBank/DDBJ databases">
        <authorList>
            <consortium name="DOE Joint Genome Institute"/>
            <person name="Kuo A."/>
            <person name="Kohler A."/>
            <person name="Jargeat P."/>
            <person name="Nagy L.G."/>
            <person name="Floudas D."/>
            <person name="Copeland A."/>
            <person name="Barry K.W."/>
            <person name="Cichocki N."/>
            <person name="Veneault-Fourrey C."/>
            <person name="LaButti K."/>
            <person name="Lindquist E.A."/>
            <person name="Lipzen A."/>
            <person name="Lundell T."/>
            <person name="Morin E."/>
            <person name="Murat C."/>
            <person name="Sun H."/>
            <person name="Tunlid A."/>
            <person name="Henrissat B."/>
            <person name="Grigoriev I.V."/>
            <person name="Hibbett D.S."/>
            <person name="Martin F."/>
            <person name="Nordberg H.P."/>
            <person name="Cantor M.N."/>
            <person name="Hua S.X."/>
        </authorList>
    </citation>
    <scope>NUCLEOTIDE SEQUENCE [LARGE SCALE GENOMIC DNA]</scope>
    <source>
        <strain evidence="3 4">Ve08.2h10</strain>
    </source>
</reference>
<gene>
    <name evidence="3" type="ORF">PAXRUDRAFT_555367</name>
</gene>
<name>A0A0D0DZT7_9AGAM</name>
<dbReference type="EMBL" id="KN825245">
    <property type="protein sequence ID" value="KIK92764.1"/>
    <property type="molecule type" value="Genomic_DNA"/>
</dbReference>
<dbReference type="GO" id="GO:0009247">
    <property type="term" value="P:glycolipid biosynthetic process"/>
    <property type="evidence" value="ECO:0007669"/>
    <property type="project" value="TreeGrafter"/>
</dbReference>
<keyword evidence="4" id="KW-1185">Reference proteome</keyword>
<dbReference type="HOGENOM" id="CLU_031002_0_1_1"/>
<dbReference type="PANTHER" id="PTHR12286">
    <property type="entry name" value="SACCHAROPINE DEHYDROGENASE-LIKE OXIDOREDUCTASE"/>
    <property type="match status" value="1"/>
</dbReference>
<organism evidence="3 4">
    <name type="scientific">Paxillus rubicundulus Ve08.2h10</name>
    <dbReference type="NCBI Taxonomy" id="930991"/>
    <lineage>
        <taxon>Eukaryota</taxon>
        <taxon>Fungi</taxon>
        <taxon>Dikarya</taxon>
        <taxon>Basidiomycota</taxon>
        <taxon>Agaricomycotina</taxon>
        <taxon>Agaricomycetes</taxon>
        <taxon>Agaricomycetidae</taxon>
        <taxon>Boletales</taxon>
        <taxon>Paxilineae</taxon>
        <taxon>Paxillaceae</taxon>
        <taxon>Paxillus</taxon>
    </lineage>
</organism>
<dbReference type="STRING" id="930991.A0A0D0DZT7"/>
<dbReference type="GO" id="GO:0005739">
    <property type="term" value="C:mitochondrion"/>
    <property type="evidence" value="ECO:0007669"/>
    <property type="project" value="TreeGrafter"/>
</dbReference>
<proteinExistence type="inferred from homology"/>
<reference evidence="4" key="2">
    <citation type="submission" date="2015-01" db="EMBL/GenBank/DDBJ databases">
        <title>Evolutionary Origins and Diversification of the Mycorrhizal Mutualists.</title>
        <authorList>
            <consortium name="DOE Joint Genome Institute"/>
            <consortium name="Mycorrhizal Genomics Consortium"/>
            <person name="Kohler A."/>
            <person name="Kuo A."/>
            <person name="Nagy L.G."/>
            <person name="Floudas D."/>
            <person name="Copeland A."/>
            <person name="Barry K.W."/>
            <person name="Cichocki N."/>
            <person name="Veneault-Fourrey C."/>
            <person name="LaButti K."/>
            <person name="Lindquist E.A."/>
            <person name="Lipzen A."/>
            <person name="Lundell T."/>
            <person name="Morin E."/>
            <person name="Murat C."/>
            <person name="Riley R."/>
            <person name="Ohm R."/>
            <person name="Sun H."/>
            <person name="Tunlid A."/>
            <person name="Henrissat B."/>
            <person name="Grigoriev I.V."/>
            <person name="Hibbett D.S."/>
            <person name="Martin F."/>
        </authorList>
    </citation>
    <scope>NUCLEOTIDE SEQUENCE [LARGE SCALE GENOMIC DNA]</scope>
    <source>
        <strain evidence="4">Ve08.2h10</strain>
    </source>
</reference>
<sequence>MMIDILVLGATGYTGRLITRYLATHPQRPAFTFALAARSDSKLKALVHEYSKSLADVPIFVVNIANHDELDTVVQQTRVVINTVGPYWHWGTPVVRACVRYGRHYVDLTGEVYWVQDIIFEFDYVATKSGSVIVPCAGLDSVPSDILTYLGNKTLKAFAGPSATVDKSTSAWKVRGSGISGGTFSSILTFLEDIPGEKAQAARRDFALSPVQGTPSPRPRAFYSLPISNPPVQGALYLMAIGNLQIVQRSWGLFELAKRNPRLALGPTSQPGAAHEDTSELTYGSQFKYEEFLVLPTRLHSLLVVIFLVTVGLAMKLLPPARWLARRVMPQPGEGPTDEELEKGALNITNITTSTPNAQGRTTNVRTIFRGKGEPGYLLTSIIIVECALSLVLNVDALPAFAKRGGVLTPMTAFGDVLIERLKASGRLSIESEVVEVENERIKSS</sequence>
<comment type="similarity">
    <text evidence="1">Belongs to the saccharopine dehydrogenase family.</text>
</comment>
<evidence type="ECO:0000313" key="4">
    <source>
        <dbReference type="Proteomes" id="UP000054538"/>
    </source>
</evidence>
<dbReference type="PANTHER" id="PTHR12286:SF5">
    <property type="entry name" value="SACCHAROPINE DEHYDROGENASE-LIKE OXIDOREDUCTASE"/>
    <property type="match status" value="1"/>
</dbReference>
<feature type="domain" description="Saccharopine dehydrogenase NADP binding" evidence="2">
    <location>
        <begin position="5"/>
        <end position="134"/>
    </location>
</feature>
<dbReference type="AlphaFoldDB" id="A0A0D0DZT7"/>
<evidence type="ECO:0000259" key="2">
    <source>
        <dbReference type="Pfam" id="PF03435"/>
    </source>
</evidence>